<dbReference type="OrthoDB" id="9774625at2"/>
<dbReference type="STRING" id="313367.JSE7799_00244"/>
<dbReference type="Pfam" id="PF13524">
    <property type="entry name" value="Glyco_trans_1_2"/>
    <property type="match status" value="1"/>
</dbReference>
<organism evidence="2 3">
    <name type="scientific">Jannaschia seosinensis</name>
    <dbReference type="NCBI Taxonomy" id="313367"/>
    <lineage>
        <taxon>Bacteria</taxon>
        <taxon>Pseudomonadati</taxon>
        <taxon>Pseudomonadota</taxon>
        <taxon>Alphaproteobacteria</taxon>
        <taxon>Rhodobacterales</taxon>
        <taxon>Roseobacteraceae</taxon>
        <taxon>Jannaschia</taxon>
    </lineage>
</organism>
<name>A0A0M7B5F2_9RHOB</name>
<sequence length="364" mass="39757">MKIAFYGSSLVSSYWNGAATYYRGILGALAKLGHEVTFYEPDVLDRQKNRDIDPPDWCRSVVYDGTEAALRRAAAEVAEADVVVKTSGVGFMDDTLLEAVFAAASPGALRIWWDVDAPATLSEIEPQPDHPIRRALQRDVDLVLTYGGGPPVTQAYERLGPAPCVPIYNAVDPATHHPVAPDPRFDADLALLANRLPDREARIDDFFLSVAERLPDRRFLLGGAGWDDKAVADNVRLLGHVPTRDHNALNCTALAVLNVNRASMAQTGWSPATRIFEAAGAGACLITDAWPGIDMFLETGKEILVARDGRDMEEILSGLTRPRAAEIGQRALSRVLAEHTYEKRALELDAVLVERLAHLRETAA</sequence>
<dbReference type="Gene3D" id="3.40.50.2000">
    <property type="entry name" value="Glycogen Phosphorylase B"/>
    <property type="match status" value="2"/>
</dbReference>
<keyword evidence="3" id="KW-1185">Reference proteome</keyword>
<dbReference type="RefSeq" id="WP_055661965.1">
    <property type="nucleotide sequence ID" value="NZ_CYPR01000014.1"/>
</dbReference>
<evidence type="ECO:0000313" key="3">
    <source>
        <dbReference type="Proteomes" id="UP000049455"/>
    </source>
</evidence>
<accession>A0A0M7B5F2</accession>
<evidence type="ECO:0000259" key="1">
    <source>
        <dbReference type="Pfam" id="PF13524"/>
    </source>
</evidence>
<dbReference type="AlphaFoldDB" id="A0A0M7B5F2"/>
<gene>
    <name evidence="2" type="ORF">JSE7799_00244</name>
</gene>
<feature type="domain" description="Spore protein YkvP/CgeB glycosyl transferase-like" evidence="1">
    <location>
        <begin position="205"/>
        <end position="348"/>
    </location>
</feature>
<evidence type="ECO:0000313" key="2">
    <source>
        <dbReference type="EMBL" id="CUH13313.1"/>
    </source>
</evidence>
<reference evidence="2 3" key="1">
    <citation type="submission" date="2015-09" db="EMBL/GenBank/DDBJ databases">
        <authorList>
            <person name="Jackson K.R."/>
            <person name="Lunt B.L."/>
            <person name="Fisher J.N.B."/>
            <person name="Gardner A.V."/>
            <person name="Bailey M.E."/>
            <person name="Deus L.M."/>
            <person name="Earl A.S."/>
            <person name="Gibby P.D."/>
            <person name="Hartmann K.A."/>
            <person name="Liu J.E."/>
            <person name="Manci A.M."/>
            <person name="Nielsen D.A."/>
            <person name="Solomon M.B."/>
            <person name="Breakwell D.P."/>
            <person name="Burnett S.H."/>
            <person name="Grose J.H."/>
        </authorList>
    </citation>
    <scope>NUCLEOTIDE SEQUENCE [LARGE SCALE GENOMIC DNA]</scope>
    <source>
        <strain evidence="2 3">CECT 7799</strain>
    </source>
</reference>
<dbReference type="InterPro" id="IPR055259">
    <property type="entry name" value="YkvP/CgeB_Glyco_trans-like"/>
</dbReference>
<protein>
    <recommendedName>
        <fullName evidence="1">Spore protein YkvP/CgeB glycosyl transferase-like domain-containing protein</fullName>
    </recommendedName>
</protein>
<dbReference type="EMBL" id="CYPR01000014">
    <property type="protein sequence ID" value="CUH13313.1"/>
    <property type="molecule type" value="Genomic_DNA"/>
</dbReference>
<proteinExistence type="predicted"/>
<dbReference type="Proteomes" id="UP000049455">
    <property type="component" value="Unassembled WGS sequence"/>
</dbReference>
<dbReference type="SUPFAM" id="SSF53756">
    <property type="entry name" value="UDP-Glycosyltransferase/glycogen phosphorylase"/>
    <property type="match status" value="1"/>
</dbReference>